<evidence type="ECO:0000256" key="11">
    <source>
        <dbReference type="ARBA" id="ARBA00023163"/>
    </source>
</evidence>
<dbReference type="InterPro" id="IPR005467">
    <property type="entry name" value="His_kinase_dom"/>
</dbReference>
<evidence type="ECO:0000256" key="6">
    <source>
        <dbReference type="ARBA" id="ARBA00022777"/>
    </source>
</evidence>
<dbReference type="PROSITE" id="PS50109">
    <property type="entry name" value="HIS_KIN"/>
    <property type="match status" value="1"/>
</dbReference>
<keyword evidence="4" id="KW-0808">Transferase</keyword>
<organism evidence="16 17">
    <name type="scientific">Chitinophaga terrae</name>
    <name type="common">ex Kim and Jung 2007</name>
    <dbReference type="NCBI Taxonomy" id="408074"/>
    <lineage>
        <taxon>Bacteria</taxon>
        <taxon>Pseudomonadati</taxon>
        <taxon>Bacteroidota</taxon>
        <taxon>Chitinophagia</taxon>
        <taxon>Chitinophagales</taxon>
        <taxon>Chitinophagaceae</taxon>
        <taxon>Chitinophaga</taxon>
    </lineage>
</organism>
<dbReference type="InterPro" id="IPR003594">
    <property type="entry name" value="HATPase_dom"/>
</dbReference>
<name>A0A1H4FZY2_9BACT</name>
<keyword evidence="6 16" id="KW-0418">Kinase</keyword>
<dbReference type="InterPro" id="IPR015943">
    <property type="entry name" value="WD40/YVTN_repeat-like_dom_sf"/>
</dbReference>
<dbReference type="GO" id="GO:0043565">
    <property type="term" value="F:sequence-specific DNA binding"/>
    <property type="evidence" value="ECO:0007669"/>
    <property type="project" value="InterPro"/>
</dbReference>
<comment type="catalytic activity">
    <reaction evidence="1">
        <text>ATP + protein L-histidine = ADP + protein N-phospho-L-histidine.</text>
        <dbReference type="EC" id="2.7.13.3"/>
    </reaction>
</comment>
<dbReference type="Pfam" id="PF12833">
    <property type="entry name" value="HTH_18"/>
    <property type="match status" value="1"/>
</dbReference>
<evidence type="ECO:0000256" key="10">
    <source>
        <dbReference type="ARBA" id="ARBA00023125"/>
    </source>
</evidence>
<keyword evidence="5" id="KW-0547">Nucleotide-binding</keyword>
<dbReference type="Gene3D" id="2.60.40.10">
    <property type="entry name" value="Immunoglobulins"/>
    <property type="match status" value="1"/>
</dbReference>
<dbReference type="InterPro" id="IPR011110">
    <property type="entry name" value="Reg_prop"/>
</dbReference>
<dbReference type="Pfam" id="PF00072">
    <property type="entry name" value="Response_reg"/>
    <property type="match status" value="1"/>
</dbReference>
<dbReference type="GO" id="GO:0000155">
    <property type="term" value="F:phosphorelay sensor kinase activity"/>
    <property type="evidence" value="ECO:0007669"/>
    <property type="project" value="InterPro"/>
</dbReference>
<evidence type="ECO:0000313" key="17">
    <source>
        <dbReference type="Proteomes" id="UP000199656"/>
    </source>
</evidence>
<reference evidence="17" key="1">
    <citation type="submission" date="2016-10" db="EMBL/GenBank/DDBJ databases">
        <authorList>
            <person name="Varghese N."/>
            <person name="Submissions S."/>
        </authorList>
    </citation>
    <scope>NUCLEOTIDE SEQUENCE [LARGE SCALE GENOMIC DNA]</scope>
    <source>
        <strain evidence="17">DSM 23920</strain>
    </source>
</reference>
<dbReference type="InterPro" id="IPR013783">
    <property type="entry name" value="Ig-like_fold"/>
</dbReference>
<keyword evidence="11" id="KW-0804">Transcription</keyword>
<dbReference type="InterPro" id="IPR036890">
    <property type="entry name" value="HATPase_C_sf"/>
</dbReference>
<dbReference type="CDD" id="cd17574">
    <property type="entry name" value="REC_OmpR"/>
    <property type="match status" value="1"/>
</dbReference>
<dbReference type="InterPro" id="IPR018062">
    <property type="entry name" value="HTH_AraC-typ_CS"/>
</dbReference>
<dbReference type="STRING" id="408074.SAMN05660909_04778"/>
<dbReference type="SUPFAM" id="SSF63829">
    <property type="entry name" value="Calcium-dependent phosphotriesterase"/>
    <property type="match status" value="1"/>
</dbReference>
<protein>
    <recommendedName>
        <fullName evidence="2">histidine kinase</fullName>
        <ecNumber evidence="2">2.7.13.3</ecNumber>
    </recommendedName>
</protein>
<keyword evidence="8" id="KW-0902">Two-component regulatory system</keyword>
<evidence type="ECO:0000256" key="4">
    <source>
        <dbReference type="ARBA" id="ARBA00022679"/>
    </source>
</evidence>
<dbReference type="PANTHER" id="PTHR43547">
    <property type="entry name" value="TWO-COMPONENT HISTIDINE KINASE"/>
    <property type="match status" value="1"/>
</dbReference>
<dbReference type="InterPro" id="IPR004358">
    <property type="entry name" value="Sig_transdc_His_kin-like_C"/>
</dbReference>
<dbReference type="PROSITE" id="PS50110">
    <property type="entry name" value="RESPONSE_REGULATORY"/>
    <property type="match status" value="1"/>
</dbReference>
<dbReference type="PRINTS" id="PR00344">
    <property type="entry name" value="BCTRLSENSOR"/>
</dbReference>
<feature type="domain" description="Response regulatory" evidence="15">
    <location>
        <begin position="1107"/>
        <end position="1222"/>
    </location>
</feature>
<accession>A0A1H4FZY2</accession>
<dbReference type="InterPro" id="IPR018060">
    <property type="entry name" value="HTH_AraC"/>
</dbReference>
<dbReference type="Gene3D" id="3.30.565.10">
    <property type="entry name" value="Histidine kinase-like ATPase, C-terminal domain"/>
    <property type="match status" value="1"/>
</dbReference>
<dbReference type="RefSeq" id="WP_089764888.1">
    <property type="nucleotide sequence ID" value="NZ_BKAT01000051.1"/>
</dbReference>
<dbReference type="Gene3D" id="3.40.50.2300">
    <property type="match status" value="1"/>
</dbReference>
<feature type="modified residue" description="4-aspartylphosphate" evidence="12">
    <location>
        <position position="1155"/>
    </location>
</feature>
<dbReference type="InterPro" id="IPR036097">
    <property type="entry name" value="HisK_dim/P_sf"/>
</dbReference>
<dbReference type="EC" id="2.7.13.3" evidence="2"/>
<dbReference type="SUPFAM" id="SSF52172">
    <property type="entry name" value="CheY-like"/>
    <property type="match status" value="1"/>
</dbReference>
<dbReference type="SMART" id="SM00388">
    <property type="entry name" value="HisKA"/>
    <property type="match status" value="1"/>
</dbReference>
<dbReference type="Gene3D" id="1.10.287.130">
    <property type="match status" value="1"/>
</dbReference>
<dbReference type="InterPro" id="IPR003661">
    <property type="entry name" value="HisK_dim/P_dom"/>
</dbReference>
<dbReference type="SMART" id="SM00448">
    <property type="entry name" value="REC"/>
    <property type="match status" value="1"/>
</dbReference>
<dbReference type="EMBL" id="FNRL01000030">
    <property type="protein sequence ID" value="SEB02360.1"/>
    <property type="molecule type" value="Genomic_DNA"/>
</dbReference>
<keyword evidence="7" id="KW-0067">ATP-binding</keyword>
<gene>
    <name evidence="16" type="ORF">SAMN05660909_04778</name>
</gene>
<evidence type="ECO:0000313" key="16">
    <source>
        <dbReference type="EMBL" id="SEB02360.1"/>
    </source>
</evidence>
<evidence type="ECO:0000259" key="15">
    <source>
        <dbReference type="PROSITE" id="PS50110"/>
    </source>
</evidence>
<dbReference type="SUPFAM" id="SSF46689">
    <property type="entry name" value="Homeodomain-like"/>
    <property type="match status" value="1"/>
</dbReference>
<dbReference type="Gene3D" id="1.10.10.60">
    <property type="entry name" value="Homeodomain-like"/>
    <property type="match status" value="1"/>
</dbReference>
<evidence type="ECO:0000256" key="12">
    <source>
        <dbReference type="PROSITE-ProRule" id="PRU00169"/>
    </source>
</evidence>
<evidence type="ECO:0000256" key="3">
    <source>
        <dbReference type="ARBA" id="ARBA00022553"/>
    </source>
</evidence>
<dbReference type="SUPFAM" id="SSF55874">
    <property type="entry name" value="ATPase domain of HSP90 chaperone/DNA topoisomerase II/histidine kinase"/>
    <property type="match status" value="1"/>
</dbReference>
<dbReference type="PROSITE" id="PS01124">
    <property type="entry name" value="HTH_ARAC_FAMILY_2"/>
    <property type="match status" value="1"/>
</dbReference>
<dbReference type="SUPFAM" id="SSF47384">
    <property type="entry name" value="Homodimeric domain of signal transducing histidine kinase"/>
    <property type="match status" value="1"/>
</dbReference>
<dbReference type="GO" id="GO:0005524">
    <property type="term" value="F:ATP binding"/>
    <property type="evidence" value="ECO:0007669"/>
    <property type="project" value="UniProtKB-KW"/>
</dbReference>
<sequence length="1357" mass="153792">MRLQILIILLLQSLISFAQSEYFNFSKLNIQNGLSHNQVNAILKDSDGFVWIATVSGLNRFDGYSCRIFRTVHNDSTALKSNNIVSLYELPDRKMGVGTTEGLCIYNPDTERFNANGDAYLKELGLPGGWIKHIRKGGNGRYWFLYNDGKLFRYSASTKRSSAFPSSPREPGREKIIDMGETKDGKLWILYDSKLIEAYDAGSGKLLTASTVIQNGSSKPEDMYIDEDGDIWLWGFNTGIIFFNPATYSTRLIDKNTSPTRLNASIVNHVVQDSHGIIWIGTDHGGITLIDKKNNFKTENLVNIPDDPKSISQNSITAMYKDDRGIIWLGTYKLGVNYLNNSIVQFPYYRHQGARTTSLPYDDVNRFVEDRQGNLWIGTNGGGLIYFDRQKNTFKQYLHEPGNPNSLSNNVIVSLWMDHDNVLWIGTYVGGLNRFDGKRFTAYRHNNADTSSLSDDKVWEIFEDKDQQLWVGTLGGGLDRLDRRTGKFEHFKSEAVAPASERVSAILQDRKGNLWIGTDFGVSVHKPDGTRLRVYQYSAGKNGLSSSSIICLLEDSRENIWVGTREGLNIINSKTGGIQTFTVSEGLPDNLVLNILEDAHHSIWVSTSNGLCNIIPTQDKDSIRIAVVNYDENNNLQSREFNENAALKTAKGELVFGGPAGFNIIDPEKIGKHSYPAAITLTGFDILNKSIVPGQVVNNRVLLPEALPKLETVNLKYHENVFSIEFASLDFAASKYDKYAYRLKGFNTDWLYADGSQRRATYTNLDPGHYIFEVKALNKGGSWGPIKTLNINITPPFWRTPWAYIIYLLVSLCIFFLVRKMILDRIHMRFVLQQQRREADRIRAIDQIKTKFFTNVSHEFRTPLSLIIAPLDRIIKQTSNEEHRKQLNLVQRNAGRLLNLVNQLLDFRKIEVQEMKLHPSVGDIVRFTSDICFSFNDIAGKKNIHLSFTSDVDNLEVYFDKDKVEKILLNLISNAFKYTHENGSVTVSLQYTMQPDMEREGTIVLEVKDTGIGIPEDQHEKIFHRFFQSDVPESMVNQGTGLGLAITREFVRLHGGNITVKSEPGKGSCFTVMLPARKMLNVPALPEADTAAVNEPEFIDKKSKKKSLLLVEDNEDLRFYLKDNLKGLYNIIEATNGLEGWEKTRSLIPDLVVSDIMMPLMDGVELAKKIRSEMTTSHIPIILLTAMGSEEKQLEALSVGVNDYVTKPFTYEILVSRMKNLLAQQKHLQKRFQHEVEVKPSEITVTSIDEQFLKQALEIAERQMDNPGFSIEDFSREMFVSRVTLYRKIMSLTGKSPSDFIRSVRLKRGAQLLQKSGMSVSEVAYQVGFNDPKVFRKFFKEEFNITPSQYAANHKSV</sequence>
<dbReference type="SMART" id="SM00387">
    <property type="entry name" value="HATPase_c"/>
    <property type="match status" value="1"/>
</dbReference>
<evidence type="ECO:0000256" key="5">
    <source>
        <dbReference type="ARBA" id="ARBA00022741"/>
    </source>
</evidence>
<dbReference type="PROSITE" id="PS00041">
    <property type="entry name" value="HTH_ARAC_FAMILY_1"/>
    <property type="match status" value="1"/>
</dbReference>
<dbReference type="FunFam" id="3.30.565.10:FF:000037">
    <property type="entry name" value="Hybrid sensor histidine kinase/response regulator"/>
    <property type="match status" value="1"/>
</dbReference>
<dbReference type="InterPro" id="IPR011006">
    <property type="entry name" value="CheY-like_superfamily"/>
</dbReference>
<dbReference type="Gene3D" id="2.130.10.10">
    <property type="entry name" value="YVTN repeat-like/Quinoprotein amine dehydrogenase"/>
    <property type="match status" value="2"/>
</dbReference>
<dbReference type="GO" id="GO:0003700">
    <property type="term" value="F:DNA-binding transcription factor activity"/>
    <property type="evidence" value="ECO:0007669"/>
    <property type="project" value="InterPro"/>
</dbReference>
<dbReference type="Pfam" id="PF02518">
    <property type="entry name" value="HATPase_c"/>
    <property type="match status" value="1"/>
</dbReference>
<dbReference type="InterPro" id="IPR001789">
    <property type="entry name" value="Sig_transdc_resp-reg_receiver"/>
</dbReference>
<evidence type="ECO:0000256" key="7">
    <source>
        <dbReference type="ARBA" id="ARBA00022840"/>
    </source>
</evidence>
<dbReference type="InterPro" id="IPR009057">
    <property type="entry name" value="Homeodomain-like_sf"/>
</dbReference>
<dbReference type="FunFam" id="1.10.287.130:FF:000045">
    <property type="entry name" value="Two-component system sensor histidine kinase/response regulator"/>
    <property type="match status" value="1"/>
</dbReference>
<evidence type="ECO:0000259" key="14">
    <source>
        <dbReference type="PROSITE" id="PS50109"/>
    </source>
</evidence>
<dbReference type="Proteomes" id="UP000199656">
    <property type="component" value="Unassembled WGS sequence"/>
</dbReference>
<keyword evidence="10" id="KW-0238">DNA-binding</keyword>
<evidence type="ECO:0000259" key="13">
    <source>
        <dbReference type="PROSITE" id="PS01124"/>
    </source>
</evidence>
<dbReference type="InterPro" id="IPR011123">
    <property type="entry name" value="Y_Y_Y"/>
</dbReference>
<keyword evidence="9" id="KW-0805">Transcription regulation</keyword>
<evidence type="ECO:0000256" key="8">
    <source>
        <dbReference type="ARBA" id="ARBA00023012"/>
    </source>
</evidence>
<dbReference type="PANTHER" id="PTHR43547:SF2">
    <property type="entry name" value="HYBRID SIGNAL TRANSDUCTION HISTIDINE KINASE C"/>
    <property type="match status" value="1"/>
</dbReference>
<dbReference type="Pfam" id="PF07495">
    <property type="entry name" value="Y_Y_Y"/>
    <property type="match status" value="1"/>
</dbReference>
<feature type="domain" description="Histidine kinase" evidence="14">
    <location>
        <begin position="855"/>
        <end position="1078"/>
    </location>
</feature>
<feature type="domain" description="HTH araC/xylS-type" evidence="13">
    <location>
        <begin position="1254"/>
        <end position="1353"/>
    </location>
</feature>
<dbReference type="CDD" id="cd00082">
    <property type="entry name" value="HisKA"/>
    <property type="match status" value="1"/>
</dbReference>
<dbReference type="Pfam" id="PF07494">
    <property type="entry name" value="Reg_prop"/>
    <property type="match status" value="6"/>
</dbReference>
<evidence type="ECO:0000256" key="1">
    <source>
        <dbReference type="ARBA" id="ARBA00000085"/>
    </source>
</evidence>
<proteinExistence type="predicted"/>
<evidence type="ECO:0000256" key="9">
    <source>
        <dbReference type="ARBA" id="ARBA00023015"/>
    </source>
</evidence>
<dbReference type="CDD" id="cd16922">
    <property type="entry name" value="HATPase_EvgS-ArcB-TorS-like"/>
    <property type="match status" value="1"/>
</dbReference>
<keyword evidence="17" id="KW-1185">Reference proteome</keyword>
<dbReference type="SMART" id="SM00342">
    <property type="entry name" value="HTH_ARAC"/>
    <property type="match status" value="1"/>
</dbReference>
<dbReference type="Pfam" id="PF00512">
    <property type="entry name" value="HisKA"/>
    <property type="match status" value="1"/>
</dbReference>
<keyword evidence="3 12" id="KW-0597">Phosphoprotein</keyword>
<dbReference type="SUPFAM" id="SSF101898">
    <property type="entry name" value="NHL repeat"/>
    <property type="match status" value="1"/>
</dbReference>
<dbReference type="OrthoDB" id="1489484at2"/>
<evidence type="ECO:0000256" key="2">
    <source>
        <dbReference type="ARBA" id="ARBA00012438"/>
    </source>
</evidence>